<accession>A0AAV4V0Y6</accession>
<gene>
    <name evidence="1" type="ORF">CDAR_261831</name>
</gene>
<reference evidence="1 2" key="1">
    <citation type="submission" date="2021-06" db="EMBL/GenBank/DDBJ databases">
        <title>Caerostris darwini draft genome.</title>
        <authorList>
            <person name="Kono N."/>
            <person name="Arakawa K."/>
        </authorList>
    </citation>
    <scope>NUCLEOTIDE SEQUENCE [LARGE SCALE GENOMIC DNA]</scope>
</reference>
<organism evidence="1 2">
    <name type="scientific">Caerostris darwini</name>
    <dbReference type="NCBI Taxonomy" id="1538125"/>
    <lineage>
        <taxon>Eukaryota</taxon>
        <taxon>Metazoa</taxon>
        <taxon>Ecdysozoa</taxon>
        <taxon>Arthropoda</taxon>
        <taxon>Chelicerata</taxon>
        <taxon>Arachnida</taxon>
        <taxon>Araneae</taxon>
        <taxon>Araneomorphae</taxon>
        <taxon>Entelegynae</taxon>
        <taxon>Araneoidea</taxon>
        <taxon>Araneidae</taxon>
        <taxon>Caerostris</taxon>
    </lineage>
</organism>
<evidence type="ECO:0000313" key="2">
    <source>
        <dbReference type="Proteomes" id="UP001054837"/>
    </source>
</evidence>
<dbReference type="EMBL" id="BPLQ01012237">
    <property type="protein sequence ID" value="GIY63880.1"/>
    <property type="molecule type" value="Genomic_DNA"/>
</dbReference>
<keyword evidence="2" id="KW-1185">Reference proteome</keyword>
<evidence type="ECO:0000313" key="1">
    <source>
        <dbReference type="EMBL" id="GIY63880.1"/>
    </source>
</evidence>
<comment type="caution">
    <text evidence="1">The sequence shown here is derived from an EMBL/GenBank/DDBJ whole genome shotgun (WGS) entry which is preliminary data.</text>
</comment>
<name>A0AAV4V0Y6_9ARAC</name>
<dbReference type="Proteomes" id="UP001054837">
    <property type="component" value="Unassembled WGS sequence"/>
</dbReference>
<proteinExistence type="predicted"/>
<protein>
    <submittedName>
        <fullName evidence="1">Uncharacterized protein</fullName>
    </submittedName>
</protein>
<sequence>MYFVIPFPPNPPHHVQSYVSFSYVPYDGCTHDDAIFNPSQELQRLAMLPLLLQKTVTRSFHNQDADDPLPYQSIFFHTPLSVCLTNLRTHIFFSPLLSKRRGRDGGRFAKGVRTINHEQRRILILPTGIFCLSTDDVVLKVPCFWEKGAC</sequence>
<dbReference type="AlphaFoldDB" id="A0AAV4V0Y6"/>